<feature type="region of interest" description="Disordered" evidence="6">
    <location>
        <begin position="193"/>
        <end position="218"/>
    </location>
</feature>
<gene>
    <name evidence="9" type="primary">Aste57867_10346</name>
    <name evidence="8" type="ORF">As57867_010306</name>
    <name evidence="9" type="ORF">ASTE57867_10346</name>
</gene>
<evidence type="ECO:0000256" key="6">
    <source>
        <dbReference type="SAM" id="MobiDB-lite"/>
    </source>
</evidence>
<keyword evidence="3 5" id="KW-0697">Rotamase</keyword>
<dbReference type="Pfam" id="PF00254">
    <property type="entry name" value="FKBP_C"/>
    <property type="match status" value="2"/>
</dbReference>
<dbReference type="EC" id="5.2.1.8" evidence="2 5"/>
<reference evidence="8" key="2">
    <citation type="submission" date="2019-06" db="EMBL/GenBank/DDBJ databases">
        <title>Genomics analysis of Aphanomyces spp. identifies a new class of oomycete effector associated with host adaptation.</title>
        <authorList>
            <person name="Gaulin E."/>
        </authorList>
    </citation>
    <scope>NUCLEOTIDE SEQUENCE</scope>
    <source>
        <strain evidence="8">CBS 578.67</strain>
    </source>
</reference>
<evidence type="ECO:0000256" key="5">
    <source>
        <dbReference type="PROSITE-ProRule" id="PRU00277"/>
    </source>
</evidence>
<dbReference type="EMBL" id="CAADRA010005220">
    <property type="protein sequence ID" value="VFT87220.1"/>
    <property type="molecule type" value="Genomic_DNA"/>
</dbReference>
<dbReference type="Gene3D" id="3.10.50.40">
    <property type="match status" value="2"/>
</dbReference>
<dbReference type="EMBL" id="VJMH01005199">
    <property type="protein sequence ID" value="KAF0699073.1"/>
    <property type="molecule type" value="Genomic_DNA"/>
</dbReference>
<dbReference type="GO" id="GO:0005783">
    <property type="term" value="C:endoplasmic reticulum"/>
    <property type="evidence" value="ECO:0007669"/>
    <property type="project" value="TreeGrafter"/>
</dbReference>
<dbReference type="GO" id="GO:0003755">
    <property type="term" value="F:peptidyl-prolyl cis-trans isomerase activity"/>
    <property type="evidence" value="ECO:0007669"/>
    <property type="project" value="UniProtKB-KW"/>
</dbReference>
<keyword evidence="10" id="KW-1185">Reference proteome</keyword>
<evidence type="ECO:0000256" key="2">
    <source>
        <dbReference type="ARBA" id="ARBA00013194"/>
    </source>
</evidence>
<name>A0A485KQS5_9STRA</name>
<evidence type="ECO:0000256" key="1">
    <source>
        <dbReference type="ARBA" id="ARBA00000971"/>
    </source>
</evidence>
<dbReference type="FunFam" id="3.10.50.40:FF:000025">
    <property type="entry name" value="Peptidylprolyl isomerase"/>
    <property type="match status" value="1"/>
</dbReference>
<dbReference type="SUPFAM" id="SSF54534">
    <property type="entry name" value="FKBP-like"/>
    <property type="match status" value="2"/>
</dbReference>
<evidence type="ECO:0000259" key="7">
    <source>
        <dbReference type="PROSITE" id="PS50059"/>
    </source>
</evidence>
<dbReference type="PANTHER" id="PTHR45779">
    <property type="entry name" value="PEPTIDYLPROLYL ISOMERASE"/>
    <property type="match status" value="1"/>
</dbReference>
<dbReference type="PROSITE" id="PS50059">
    <property type="entry name" value="FKBP_PPIASE"/>
    <property type="match status" value="2"/>
</dbReference>
<evidence type="ECO:0000313" key="9">
    <source>
        <dbReference type="EMBL" id="VFT87220.1"/>
    </source>
</evidence>
<sequence length="311" mass="33508">MPARGVSSVPSVTMLKQARSAVGVRMLSTDSKKKVRLGDQVFIITEGRLADGEIFDERDTEPVKITLGEGEIIPGLEKGLLGMVKGQKKTIVIPPEGAFGPAGDQDNLVRIPKSELNLLPSEEADLEVGAYLGVDGDGEMAQIVEIDATSIVVDTSHELAGETLHLTVELVDHIPMDSGLDDEVDISIEEDEISIEDDRSSSPVAPHELSPGDRKNYPKPGDTLAVHYAGFLPDGTMFDSSRTRGKPFEFVIGRGLVINGWEEGMLQMSKGEKALLFIPAAKGYGAMGAPPVIPPNSNLIFEVELLQIKRR</sequence>
<evidence type="ECO:0000313" key="10">
    <source>
        <dbReference type="Proteomes" id="UP000332933"/>
    </source>
</evidence>
<accession>A0A485KQS5</accession>
<dbReference type="PANTHER" id="PTHR45779:SF7">
    <property type="entry name" value="PEPTIDYLPROLYL ISOMERASE"/>
    <property type="match status" value="1"/>
</dbReference>
<evidence type="ECO:0000313" key="8">
    <source>
        <dbReference type="EMBL" id="KAF0699073.1"/>
    </source>
</evidence>
<evidence type="ECO:0000256" key="3">
    <source>
        <dbReference type="ARBA" id="ARBA00023110"/>
    </source>
</evidence>
<proteinExistence type="predicted"/>
<dbReference type="InterPro" id="IPR001179">
    <property type="entry name" value="PPIase_FKBP_dom"/>
</dbReference>
<dbReference type="Proteomes" id="UP000332933">
    <property type="component" value="Unassembled WGS sequence"/>
</dbReference>
<keyword evidence="4 5" id="KW-0413">Isomerase</keyword>
<comment type="catalytic activity">
    <reaction evidence="1 5">
        <text>[protein]-peptidylproline (omega=180) = [protein]-peptidylproline (omega=0)</text>
        <dbReference type="Rhea" id="RHEA:16237"/>
        <dbReference type="Rhea" id="RHEA-COMP:10747"/>
        <dbReference type="Rhea" id="RHEA-COMP:10748"/>
        <dbReference type="ChEBI" id="CHEBI:83833"/>
        <dbReference type="ChEBI" id="CHEBI:83834"/>
        <dbReference type="EC" id="5.2.1.8"/>
    </reaction>
</comment>
<dbReference type="OrthoDB" id="1902587at2759"/>
<dbReference type="InterPro" id="IPR044609">
    <property type="entry name" value="FKBP2/11"/>
</dbReference>
<feature type="domain" description="PPIase FKBP-type" evidence="7">
    <location>
        <begin position="38"/>
        <end position="127"/>
    </location>
</feature>
<dbReference type="AlphaFoldDB" id="A0A485KQS5"/>
<evidence type="ECO:0000256" key="4">
    <source>
        <dbReference type="ARBA" id="ARBA00023235"/>
    </source>
</evidence>
<feature type="domain" description="PPIase FKBP-type" evidence="7">
    <location>
        <begin position="221"/>
        <end position="309"/>
    </location>
</feature>
<dbReference type="InterPro" id="IPR046357">
    <property type="entry name" value="PPIase_dom_sf"/>
</dbReference>
<reference evidence="9 10" key="1">
    <citation type="submission" date="2019-03" db="EMBL/GenBank/DDBJ databases">
        <authorList>
            <person name="Gaulin E."/>
            <person name="Dumas B."/>
        </authorList>
    </citation>
    <scope>NUCLEOTIDE SEQUENCE [LARGE SCALE GENOMIC DNA]</scope>
    <source>
        <strain evidence="9">CBS 568.67</strain>
    </source>
</reference>
<protein>
    <recommendedName>
        <fullName evidence="2 5">peptidylprolyl isomerase</fullName>
        <ecNumber evidence="2 5">5.2.1.8</ecNumber>
    </recommendedName>
</protein>
<organism evidence="9 10">
    <name type="scientific">Aphanomyces stellatus</name>
    <dbReference type="NCBI Taxonomy" id="120398"/>
    <lineage>
        <taxon>Eukaryota</taxon>
        <taxon>Sar</taxon>
        <taxon>Stramenopiles</taxon>
        <taxon>Oomycota</taxon>
        <taxon>Saprolegniomycetes</taxon>
        <taxon>Saprolegniales</taxon>
        <taxon>Verrucalvaceae</taxon>
        <taxon>Aphanomyces</taxon>
    </lineage>
</organism>